<dbReference type="InterPro" id="IPR029063">
    <property type="entry name" value="SAM-dependent_MTases_sf"/>
</dbReference>
<sequence>MIHRHGNGLHLGAVASNSSSSSSNSAWHPAGVAERCSPEENQQQVAFFKVATSNRKSSCPDFSYIPDLEPFAGPDPVVFDVGCNKAYDSAMLFEAFAPQEEFSRIVLGRFYEANEELRSSIVNVTKTDVCGACKDCKESVLKESSYQRHAARPLAQGRKLQVHCFEPSASNYYVLTKIHERFFGSDNKTTNGNELQLHRIAMSNYSGTADFPSDCDELCQLPMNKGSAAASSANAVPVTTVDAMMEQLGLQQLFLLKIDTEGFDVLVLQGARKALAAHKIDIVLFEYHGIGLWGKTPAFTLKAVTADMEMLGYICYLEGKLLTRLTGCWNDAFEFKAWSNVVCVASTKPLQAVLRAYSLAPFAGRYR</sequence>
<dbReference type="PANTHER" id="PTHR34203">
    <property type="entry name" value="METHYLTRANSFERASE, FKBM FAMILY PROTEIN"/>
    <property type="match status" value="1"/>
</dbReference>
<proteinExistence type="predicted"/>
<dbReference type="EMBL" id="FNXT01001036">
    <property type="protein sequence ID" value="SZX71204.1"/>
    <property type="molecule type" value="Genomic_DNA"/>
</dbReference>
<evidence type="ECO:0000313" key="3">
    <source>
        <dbReference type="EMBL" id="SZX71204.1"/>
    </source>
</evidence>
<dbReference type="AlphaFoldDB" id="A0A383W2E1"/>
<dbReference type="Pfam" id="PF05050">
    <property type="entry name" value="Methyltransf_21"/>
    <property type="match status" value="1"/>
</dbReference>
<evidence type="ECO:0000259" key="2">
    <source>
        <dbReference type="Pfam" id="PF05050"/>
    </source>
</evidence>
<protein>
    <recommendedName>
        <fullName evidence="2">Methyltransferase FkbM domain-containing protein</fullName>
    </recommendedName>
</protein>
<dbReference type="InterPro" id="IPR052514">
    <property type="entry name" value="SAM-dependent_MTase"/>
</dbReference>
<evidence type="ECO:0000313" key="4">
    <source>
        <dbReference type="Proteomes" id="UP000256970"/>
    </source>
</evidence>
<dbReference type="PANTHER" id="PTHR34203:SF15">
    <property type="entry name" value="SLL1173 PROTEIN"/>
    <property type="match status" value="1"/>
</dbReference>
<dbReference type="Gene3D" id="3.40.50.150">
    <property type="entry name" value="Vaccinia Virus protein VP39"/>
    <property type="match status" value="1"/>
</dbReference>
<accession>A0A383W2E1</accession>
<dbReference type="InterPro" id="IPR006342">
    <property type="entry name" value="FkbM_mtfrase"/>
</dbReference>
<reference evidence="3 4" key="1">
    <citation type="submission" date="2016-10" db="EMBL/GenBank/DDBJ databases">
        <authorList>
            <person name="Cai Z."/>
        </authorList>
    </citation>
    <scope>NUCLEOTIDE SEQUENCE [LARGE SCALE GENOMIC DNA]</scope>
</reference>
<organism evidence="3 4">
    <name type="scientific">Tetradesmus obliquus</name>
    <name type="common">Green alga</name>
    <name type="synonym">Acutodesmus obliquus</name>
    <dbReference type="NCBI Taxonomy" id="3088"/>
    <lineage>
        <taxon>Eukaryota</taxon>
        <taxon>Viridiplantae</taxon>
        <taxon>Chlorophyta</taxon>
        <taxon>core chlorophytes</taxon>
        <taxon>Chlorophyceae</taxon>
        <taxon>CS clade</taxon>
        <taxon>Sphaeropleales</taxon>
        <taxon>Scenedesmaceae</taxon>
        <taxon>Tetradesmus</taxon>
    </lineage>
</organism>
<gene>
    <name evidence="3" type="ORF">BQ4739_LOCUS11341</name>
</gene>
<evidence type="ECO:0000256" key="1">
    <source>
        <dbReference type="SAM" id="MobiDB-lite"/>
    </source>
</evidence>
<feature type="domain" description="Methyltransferase FkbM" evidence="2">
    <location>
        <begin position="143"/>
        <end position="291"/>
    </location>
</feature>
<dbReference type="SUPFAM" id="SSF53335">
    <property type="entry name" value="S-adenosyl-L-methionine-dependent methyltransferases"/>
    <property type="match status" value="1"/>
</dbReference>
<keyword evidence="4" id="KW-1185">Reference proteome</keyword>
<dbReference type="Proteomes" id="UP000256970">
    <property type="component" value="Unassembled WGS sequence"/>
</dbReference>
<feature type="compositionally biased region" description="Low complexity" evidence="1">
    <location>
        <begin position="16"/>
        <end position="25"/>
    </location>
</feature>
<dbReference type="NCBIfam" id="TIGR01444">
    <property type="entry name" value="fkbM_fam"/>
    <property type="match status" value="1"/>
</dbReference>
<feature type="region of interest" description="Disordered" evidence="1">
    <location>
        <begin position="13"/>
        <end position="35"/>
    </location>
</feature>
<name>A0A383W2E1_TETOB</name>